<keyword evidence="6" id="KW-0808">Transferase</keyword>
<evidence type="ECO:0000256" key="10">
    <source>
        <dbReference type="ARBA" id="ARBA00022840"/>
    </source>
</evidence>
<comment type="cofactor">
    <cofactor evidence="1">
        <name>Mg(2+)</name>
        <dbReference type="ChEBI" id="CHEBI:18420"/>
    </cofactor>
</comment>
<dbReference type="AlphaFoldDB" id="A0A7C5QFA8"/>
<evidence type="ECO:0000256" key="5">
    <source>
        <dbReference type="ARBA" id="ARBA00011996"/>
    </source>
</evidence>
<dbReference type="InterPro" id="IPR002192">
    <property type="entry name" value="PPDK_AMP/ATP-bd"/>
</dbReference>
<evidence type="ECO:0000256" key="9">
    <source>
        <dbReference type="ARBA" id="ARBA00022777"/>
    </source>
</evidence>
<comment type="catalytic activity">
    <reaction evidence="13">
        <text>pyruvate + ATP + H2O = phosphoenolpyruvate + AMP + phosphate + 2 H(+)</text>
        <dbReference type="Rhea" id="RHEA:11364"/>
        <dbReference type="ChEBI" id="CHEBI:15361"/>
        <dbReference type="ChEBI" id="CHEBI:15377"/>
        <dbReference type="ChEBI" id="CHEBI:15378"/>
        <dbReference type="ChEBI" id="CHEBI:30616"/>
        <dbReference type="ChEBI" id="CHEBI:43474"/>
        <dbReference type="ChEBI" id="CHEBI:58702"/>
        <dbReference type="ChEBI" id="CHEBI:456215"/>
        <dbReference type="EC" id="2.7.9.2"/>
    </reaction>
</comment>
<comment type="similarity">
    <text evidence="4">Belongs to the PEP-utilizing enzyme family.</text>
</comment>
<dbReference type="InterPro" id="IPR013815">
    <property type="entry name" value="ATP_grasp_subdomain_1"/>
</dbReference>
<reference evidence="15" key="1">
    <citation type="journal article" date="2020" name="mSystems">
        <title>Genome- and Community-Level Interaction Insights into Carbon Utilization and Element Cycling Functions of Hydrothermarchaeota in Hydrothermal Sediment.</title>
        <authorList>
            <person name="Zhou Z."/>
            <person name="Liu Y."/>
            <person name="Xu W."/>
            <person name="Pan J."/>
            <person name="Luo Z.H."/>
            <person name="Li M."/>
        </authorList>
    </citation>
    <scope>NUCLEOTIDE SEQUENCE [LARGE SCALE GENOMIC DNA]</scope>
    <source>
        <strain evidence="15">SpSt-1056</strain>
    </source>
</reference>
<dbReference type="GO" id="GO:0046872">
    <property type="term" value="F:metal ion binding"/>
    <property type="evidence" value="ECO:0007669"/>
    <property type="project" value="UniProtKB-KW"/>
</dbReference>
<dbReference type="Gene3D" id="3.30.470.20">
    <property type="entry name" value="ATP-grasp fold, B domain"/>
    <property type="match status" value="1"/>
</dbReference>
<evidence type="ECO:0000259" key="14">
    <source>
        <dbReference type="Pfam" id="PF01326"/>
    </source>
</evidence>
<dbReference type="Gene3D" id="3.30.1490.20">
    <property type="entry name" value="ATP-grasp fold, A domain"/>
    <property type="match status" value="1"/>
</dbReference>
<dbReference type="EMBL" id="DRWN01000066">
    <property type="protein sequence ID" value="HHK69052.1"/>
    <property type="molecule type" value="Genomic_DNA"/>
</dbReference>
<dbReference type="SUPFAM" id="SSF56059">
    <property type="entry name" value="Glutathione synthetase ATP-binding domain-like"/>
    <property type="match status" value="1"/>
</dbReference>
<organism evidence="15">
    <name type="scientific">Caldiarchaeum subterraneum</name>
    <dbReference type="NCBI Taxonomy" id="311458"/>
    <lineage>
        <taxon>Archaea</taxon>
        <taxon>Nitrososphaerota</taxon>
        <taxon>Candidatus Caldarchaeales</taxon>
        <taxon>Candidatus Caldarchaeaceae</taxon>
        <taxon>Candidatus Caldarchaeum</taxon>
    </lineage>
</organism>
<dbReference type="PANTHER" id="PTHR43030:SF1">
    <property type="entry name" value="PHOSPHOENOLPYRUVATE SYNTHASE"/>
    <property type="match status" value="1"/>
</dbReference>
<keyword evidence="11" id="KW-0460">Magnesium</keyword>
<evidence type="ECO:0000256" key="13">
    <source>
        <dbReference type="ARBA" id="ARBA00047700"/>
    </source>
</evidence>
<evidence type="ECO:0000313" key="15">
    <source>
        <dbReference type="EMBL" id="HHK69052.1"/>
    </source>
</evidence>
<keyword evidence="8" id="KW-0547">Nucleotide-binding</keyword>
<proteinExistence type="inferred from homology"/>
<keyword evidence="7" id="KW-0479">Metal-binding</keyword>
<comment type="function">
    <text evidence="2">Catalyzes the phosphorylation of pyruvate to phosphoenolpyruvate.</text>
</comment>
<dbReference type="GO" id="GO:0006094">
    <property type="term" value="P:gluconeogenesis"/>
    <property type="evidence" value="ECO:0007669"/>
    <property type="project" value="UniProtKB-UniPathway"/>
</dbReference>
<keyword evidence="15" id="KW-0670">Pyruvate</keyword>
<evidence type="ECO:0000256" key="3">
    <source>
        <dbReference type="ARBA" id="ARBA00004742"/>
    </source>
</evidence>
<dbReference type="InterPro" id="IPR006319">
    <property type="entry name" value="PEP_synth"/>
</dbReference>
<keyword evidence="9 15" id="KW-0418">Kinase</keyword>
<evidence type="ECO:0000256" key="12">
    <source>
        <dbReference type="ARBA" id="ARBA00033470"/>
    </source>
</evidence>
<protein>
    <recommendedName>
        <fullName evidence="5">pyruvate, water dikinase</fullName>
        <ecNumber evidence="5">2.7.9.2</ecNumber>
    </recommendedName>
    <alternativeName>
        <fullName evidence="12">Pyruvate, water dikinase</fullName>
    </alternativeName>
</protein>
<evidence type="ECO:0000256" key="11">
    <source>
        <dbReference type="ARBA" id="ARBA00022842"/>
    </source>
</evidence>
<feature type="domain" description="Pyruvate phosphate dikinase AMP/ATP-binding" evidence="14">
    <location>
        <begin position="20"/>
        <end position="326"/>
    </location>
</feature>
<keyword evidence="10" id="KW-0067">ATP-binding</keyword>
<dbReference type="Pfam" id="PF01326">
    <property type="entry name" value="PPDK_N"/>
    <property type="match status" value="1"/>
</dbReference>
<dbReference type="EC" id="2.7.9.2" evidence="5"/>
<evidence type="ECO:0000256" key="8">
    <source>
        <dbReference type="ARBA" id="ARBA00022741"/>
    </source>
</evidence>
<accession>A0A7C5QFA8</accession>
<gene>
    <name evidence="15" type="ORF">ENM11_07915</name>
</gene>
<evidence type="ECO:0000256" key="6">
    <source>
        <dbReference type="ARBA" id="ARBA00022679"/>
    </source>
</evidence>
<dbReference type="GO" id="GO:0008986">
    <property type="term" value="F:pyruvate, water dikinase activity"/>
    <property type="evidence" value="ECO:0007669"/>
    <property type="project" value="UniProtKB-EC"/>
</dbReference>
<evidence type="ECO:0000256" key="2">
    <source>
        <dbReference type="ARBA" id="ARBA00002988"/>
    </source>
</evidence>
<evidence type="ECO:0000256" key="4">
    <source>
        <dbReference type="ARBA" id="ARBA00007837"/>
    </source>
</evidence>
<dbReference type="UniPathway" id="UPA00138"/>
<dbReference type="GO" id="GO:0005524">
    <property type="term" value="F:ATP binding"/>
    <property type="evidence" value="ECO:0007669"/>
    <property type="project" value="UniProtKB-KW"/>
</dbReference>
<dbReference type="PANTHER" id="PTHR43030">
    <property type="entry name" value="PHOSPHOENOLPYRUVATE SYNTHASE"/>
    <property type="match status" value="1"/>
</dbReference>
<evidence type="ECO:0000256" key="7">
    <source>
        <dbReference type="ARBA" id="ARBA00022723"/>
    </source>
</evidence>
<comment type="caution">
    <text evidence="15">The sequence shown here is derived from an EMBL/GenBank/DDBJ whole genome shotgun (WGS) entry which is preliminary data.</text>
</comment>
<comment type="pathway">
    <text evidence="3">Carbohydrate biosynthesis; gluconeogenesis.</text>
</comment>
<name>A0A7C5QFA8_CALS0</name>
<evidence type="ECO:0000256" key="1">
    <source>
        <dbReference type="ARBA" id="ARBA00001946"/>
    </source>
</evidence>
<sequence>MANNQLIAAASECSKSLLPAIGGKAASLGELVKAGAPVPPFFVITSDAYRHFIQSNGLDHEIARLQNTSADEALKVAAKLRHQIVNSPFPTELEEKLVDAFKGLTSGWGSVAVRSSATLEDALEASFAGQYETYLGVRSDGEFLESVKKCFASLFTDRAVTYRMKMGLPQDSVRMAVIAQALVKARSAGVMFTVNPLNGDPSMVVIESSWGLGEAVVKGEVTPDKYSVNKISMEVLEVYRSRSKPVRYEMLEDGTVVRKDNAAEESWEASLSLEEAVKLAEMGASLEKYFGAAQDIEWVVDQRRKFPENIFLVQSRPVTIKSTVSTPSKQSDLNPLDRIINTLLIGVKV</sequence>